<evidence type="ECO:0008006" key="3">
    <source>
        <dbReference type="Google" id="ProtNLM"/>
    </source>
</evidence>
<dbReference type="InterPro" id="IPR008886">
    <property type="entry name" value="UPF0227/Esterase_YqiA"/>
</dbReference>
<evidence type="ECO:0000313" key="2">
    <source>
        <dbReference type="Proteomes" id="UP000198461"/>
    </source>
</evidence>
<dbReference type="InterPro" id="IPR029058">
    <property type="entry name" value="AB_hydrolase_fold"/>
</dbReference>
<dbReference type="Proteomes" id="UP000198461">
    <property type="component" value="Unassembled WGS sequence"/>
</dbReference>
<dbReference type="Gene3D" id="3.40.50.1820">
    <property type="entry name" value="alpha/beta hydrolase"/>
    <property type="match status" value="1"/>
</dbReference>
<dbReference type="SUPFAM" id="SSF53474">
    <property type="entry name" value="alpha/beta-Hydrolases"/>
    <property type="match status" value="1"/>
</dbReference>
<dbReference type="PANTHER" id="PTHR35602:SF3">
    <property type="entry name" value="ESTERASE YQIA"/>
    <property type="match status" value="1"/>
</dbReference>
<accession>A0A1N6FFD8</accession>
<dbReference type="RefSeq" id="WP_074201326.1">
    <property type="nucleotide sequence ID" value="NZ_FSRE01000002.1"/>
</dbReference>
<sequence>MANTQARPLLVYVHGFMSSGSTLKGQALRRHFGDRFEPCTPTYPQTSPSASIEALEKEISAAGAQKGVIVGSSLGGFYGQYLAARHGWPLVMINPALDMACVPSSLTGTHVNPYTGEKVVVDETWLAQLAPLHTEPVSPSQLIVCADDTTVLPRCALERYDSIAEVVFQPQGGHACWPLTPVLPQLDAFMRCQFGI</sequence>
<name>A0A1N6FFD8_9GAMM</name>
<organism evidence="1 2">
    <name type="scientific">Sulfurivirga caldicuralii</name>
    <dbReference type="NCBI Taxonomy" id="364032"/>
    <lineage>
        <taxon>Bacteria</taxon>
        <taxon>Pseudomonadati</taxon>
        <taxon>Pseudomonadota</taxon>
        <taxon>Gammaproteobacteria</taxon>
        <taxon>Thiotrichales</taxon>
        <taxon>Piscirickettsiaceae</taxon>
        <taxon>Sulfurivirga</taxon>
    </lineage>
</organism>
<keyword evidence="2" id="KW-1185">Reference proteome</keyword>
<dbReference type="EMBL" id="FSRE01000002">
    <property type="protein sequence ID" value="SIN93967.1"/>
    <property type="molecule type" value="Genomic_DNA"/>
</dbReference>
<protein>
    <recommendedName>
        <fullName evidence="3">Esterase</fullName>
    </recommendedName>
</protein>
<evidence type="ECO:0000313" key="1">
    <source>
        <dbReference type="EMBL" id="SIN93967.1"/>
    </source>
</evidence>
<reference evidence="1 2" key="1">
    <citation type="submission" date="2016-11" db="EMBL/GenBank/DDBJ databases">
        <authorList>
            <person name="Jaros S."/>
            <person name="Januszkiewicz K."/>
            <person name="Wedrychowicz H."/>
        </authorList>
    </citation>
    <scope>NUCLEOTIDE SEQUENCE [LARGE SCALE GENOMIC DNA]</scope>
    <source>
        <strain evidence="1 2">DSM 17737</strain>
    </source>
</reference>
<dbReference type="Pfam" id="PF05728">
    <property type="entry name" value="UPF0227"/>
    <property type="match status" value="1"/>
</dbReference>
<gene>
    <name evidence="1" type="ORF">SAMN05443662_1057</name>
</gene>
<dbReference type="STRING" id="364032.SAMN05443662_1057"/>
<dbReference type="OrthoDB" id="6469735at2"/>
<dbReference type="AlphaFoldDB" id="A0A1N6FFD8"/>
<proteinExistence type="predicted"/>
<dbReference type="PANTHER" id="PTHR35602">
    <property type="entry name" value="ESTERASE YQIA-RELATED"/>
    <property type="match status" value="1"/>
</dbReference>